<keyword evidence="1" id="KW-0812">Transmembrane</keyword>
<proteinExistence type="predicted"/>
<dbReference type="EMBL" id="JBHSOW010000085">
    <property type="protein sequence ID" value="MFC5651969.1"/>
    <property type="molecule type" value="Genomic_DNA"/>
</dbReference>
<keyword evidence="3" id="KW-1185">Reference proteome</keyword>
<dbReference type="InterPro" id="IPR007497">
    <property type="entry name" value="SIMPL/DUF541"/>
</dbReference>
<sequence length="260" mass="27842">MNDKWSVRRRSLMVFVPVLAIAIGVGALFGTIGNGKNNVYALESGSAAERSTITVSGKGELKAAPDVAYVNVAVETRALTAKEAQSKNATQFAGLTKLLYDTYKMAAKDVKTTSFNVQPEYTYNNNDGTSKVKGYLAAHSLQITTRDLNGVGKLLDDLSASGVNRVDGVQFDTEKADQYELQTLDKAMANAKAKAQTLAKAAGKELQDVITITQNSINVVPVNNGRNIMMESKAADSAQTTVETGEITLSADITVTYEMK</sequence>
<keyword evidence="1" id="KW-1133">Transmembrane helix</keyword>
<dbReference type="RefSeq" id="WP_379190603.1">
    <property type="nucleotide sequence ID" value="NZ_JBHSOW010000085.1"/>
</dbReference>
<evidence type="ECO:0000313" key="3">
    <source>
        <dbReference type="Proteomes" id="UP001596047"/>
    </source>
</evidence>
<accession>A0ABW0W4J5</accession>
<dbReference type="PANTHER" id="PTHR34387:SF1">
    <property type="entry name" value="PERIPLASMIC IMMUNOGENIC PROTEIN"/>
    <property type="match status" value="1"/>
</dbReference>
<gene>
    <name evidence="2" type="ORF">ACFPYJ_23180</name>
</gene>
<reference evidence="3" key="1">
    <citation type="journal article" date="2019" name="Int. J. Syst. Evol. Microbiol.">
        <title>The Global Catalogue of Microorganisms (GCM) 10K type strain sequencing project: providing services to taxonomists for standard genome sequencing and annotation.</title>
        <authorList>
            <consortium name="The Broad Institute Genomics Platform"/>
            <consortium name="The Broad Institute Genome Sequencing Center for Infectious Disease"/>
            <person name="Wu L."/>
            <person name="Ma J."/>
        </authorList>
    </citation>
    <scope>NUCLEOTIDE SEQUENCE [LARGE SCALE GENOMIC DNA]</scope>
    <source>
        <strain evidence="3">CGMCC 1.3240</strain>
    </source>
</reference>
<protein>
    <submittedName>
        <fullName evidence="2">SIMPL domain-containing protein</fullName>
    </submittedName>
</protein>
<dbReference type="InterPro" id="IPR052022">
    <property type="entry name" value="26kDa_periplasmic_antigen"/>
</dbReference>
<evidence type="ECO:0000256" key="1">
    <source>
        <dbReference type="SAM" id="Phobius"/>
    </source>
</evidence>
<comment type="caution">
    <text evidence="2">The sequence shown here is derived from an EMBL/GenBank/DDBJ whole genome shotgun (WGS) entry which is preliminary data.</text>
</comment>
<dbReference type="Gene3D" id="3.30.70.2970">
    <property type="entry name" value="Protein of unknown function (DUF541), domain 2"/>
    <property type="match status" value="1"/>
</dbReference>
<dbReference type="Pfam" id="PF04402">
    <property type="entry name" value="SIMPL"/>
    <property type="match status" value="1"/>
</dbReference>
<dbReference type="Proteomes" id="UP001596047">
    <property type="component" value="Unassembled WGS sequence"/>
</dbReference>
<dbReference type="Gene3D" id="3.30.110.170">
    <property type="entry name" value="Protein of unknown function (DUF541), domain 1"/>
    <property type="match status" value="1"/>
</dbReference>
<name>A0ABW0W4J5_9BACL</name>
<evidence type="ECO:0000313" key="2">
    <source>
        <dbReference type="EMBL" id="MFC5651969.1"/>
    </source>
</evidence>
<organism evidence="2 3">
    <name type="scientific">Paenibacillus solisilvae</name>
    <dbReference type="NCBI Taxonomy" id="2486751"/>
    <lineage>
        <taxon>Bacteria</taxon>
        <taxon>Bacillati</taxon>
        <taxon>Bacillota</taxon>
        <taxon>Bacilli</taxon>
        <taxon>Bacillales</taxon>
        <taxon>Paenibacillaceae</taxon>
        <taxon>Paenibacillus</taxon>
    </lineage>
</organism>
<feature type="transmembrane region" description="Helical" evidence="1">
    <location>
        <begin position="12"/>
        <end position="32"/>
    </location>
</feature>
<dbReference type="PANTHER" id="PTHR34387">
    <property type="entry name" value="SLR1258 PROTEIN"/>
    <property type="match status" value="1"/>
</dbReference>
<keyword evidence="1" id="KW-0472">Membrane</keyword>